<feature type="compositionally biased region" description="Basic residues" evidence="1">
    <location>
        <begin position="141"/>
        <end position="152"/>
    </location>
</feature>
<reference evidence="2 3" key="1">
    <citation type="journal article" date="2020" name="BMC Genomics">
        <title>Intraspecific diversification of the crop wild relative Brassica cretica Lam. using demographic model selection.</title>
        <authorList>
            <person name="Kioukis A."/>
            <person name="Michalopoulou V.A."/>
            <person name="Briers L."/>
            <person name="Pirintsos S."/>
            <person name="Studholme D.J."/>
            <person name="Pavlidis P."/>
            <person name="Sarris P.F."/>
        </authorList>
    </citation>
    <scope>NUCLEOTIDE SEQUENCE [LARGE SCALE GENOMIC DNA]</scope>
    <source>
        <strain evidence="3">cv. PFS-1207/04</strain>
    </source>
</reference>
<proteinExistence type="predicted"/>
<gene>
    <name evidence="2" type="ORF">DY000_02028522</name>
</gene>
<accession>A0ABQ7DNJ3</accession>
<keyword evidence="3" id="KW-1185">Reference proteome</keyword>
<comment type="caution">
    <text evidence="2">The sequence shown here is derived from an EMBL/GenBank/DDBJ whole genome shotgun (WGS) entry which is preliminary data.</text>
</comment>
<organism evidence="2 3">
    <name type="scientific">Brassica cretica</name>
    <name type="common">Mustard</name>
    <dbReference type="NCBI Taxonomy" id="69181"/>
    <lineage>
        <taxon>Eukaryota</taxon>
        <taxon>Viridiplantae</taxon>
        <taxon>Streptophyta</taxon>
        <taxon>Embryophyta</taxon>
        <taxon>Tracheophyta</taxon>
        <taxon>Spermatophyta</taxon>
        <taxon>Magnoliopsida</taxon>
        <taxon>eudicotyledons</taxon>
        <taxon>Gunneridae</taxon>
        <taxon>Pentapetalae</taxon>
        <taxon>rosids</taxon>
        <taxon>malvids</taxon>
        <taxon>Brassicales</taxon>
        <taxon>Brassicaceae</taxon>
        <taxon>Brassiceae</taxon>
        <taxon>Brassica</taxon>
    </lineage>
</organism>
<dbReference type="Proteomes" id="UP000266723">
    <property type="component" value="Unassembled WGS sequence"/>
</dbReference>
<feature type="compositionally biased region" description="Polar residues" evidence="1">
    <location>
        <begin position="104"/>
        <end position="114"/>
    </location>
</feature>
<sequence>MNHLNQMFGVSSGAGPYRESPMTGLESINFSDEIQQLAATLPPENTGSFTALLEMPATQAVELFTSSSQAAGNIAPPTLHPFRRLNLPPDLAAVIAAEQNGNFSGESVAPSSFSGRVKPEPDETDSSQRFVSHPTVENQNRNKRKERGKKKNSFLMDGSFNGEFYHQLQQWPLDGYHRPEWGREEDHHQANFLMGAATLHPNQVKMEL</sequence>
<evidence type="ECO:0000313" key="3">
    <source>
        <dbReference type="Proteomes" id="UP000266723"/>
    </source>
</evidence>
<name>A0ABQ7DNJ3_BRACR</name>
<dbReference type="EMBL" id="QGKV02000649">
    <property type="protein sequence ID" value="KAF3579177.1"/>
    <property type="molecule type" value="Genomic_DNA"/>
</dbReference>
<feature type="compositionally biased region" description="Polar residues" evidence="1">
    <location>
        <begin position="127"/>
        <end position="139"/>
    </location>
</feature>
<evidence type="ECO:0000313" key="2">
    <source>
        <dbReference type="EMBL" id="KAF3579177.1"/>
    </source>
</evidence>
<feature type="region of interest" description="Disordered" evidence="1">
    <location>
        <begin position="104"/>
        <end position="153"/>
    </location>
</feature>
<evidence type="ECO:0000256" key="1">
    <source>
        <dbReference type="SAM" id="MobiDB-lite"/>
    </source>
</evidence>
<protein>
    <submittedName>
        <fullName evidence="2">Uncharacterized protein</fullName>
    </submittedName>
</protein>